<comment type="caution">
    <text evidence="1">The sequence shown here is derived from an EMBL/GenBank/DDBJ whole genome shotgun (WGS) entry which is preliminary data.</text>
</comment>
<evidence type="ECO:0008006" key="3">
    <source>
        <dbReference type="Google" id="ProtNLM"/>
    </source>
</evidence>
<name>A0A1A2RIR6_9MYCO</name>
<dbReference type="Proteomes" id="UP000093861">
    <property type="component" value="Unassembled WGS sequence"/>
</dbReference>
<reference evidence="1 2" key="1">
    <citation type="submission" date="2016-06" db="EMBL/GenBank/DDBJ databases">
        <authorList>
            <person name="Kjaerup R.B."/>
            <person name="Dalgaard T.S."/>
            <person name="Juul-Madsen H.R."/>
        </authorList>
    </citation>
    <scope>NUCLEOTIDE SEQUENCE [LARGE SCALE GENOMIC DNA]</scope>
    <source>
        <strain evidence="1 2">E2464</strain>
    </source>
</reference>
<dbReference type="Gene3D" id="3.20.20.140">
    <property type="entry name" value="Metal-dependent hydrolases"/>
    <property type="match status" value="1"/>
</dbReference>
<protein>
    <recommendedName>
        <fullName evidence="3">Amidohydrolase-related domain-containing protein</fullName>
    </recommendedName>
</protein>
<dbReference type="AlphaFoldDB" id="A0A1A2RIR6"/>
<organism evidence="1 2">
    <name type="scientific">Mycobacterium colombiense</name>
    <dbReference type="NCBI Taxonomy" id="339268"/>
    <lineage>
        <taxon>Bacteria</taxon>
        <taxon>Bacillati</taxon>
        <taxon>Actinomycetota</taxon>
        <taxon>Actinomycetes</taxon>
        <taxon>Mycobacteriales</taxon>
        <taxon>Mycobacteriaceae</taxon>
        <taxon>Mycobacterium</taxon>
        <taxon>Mycobacterium avium complex (MAC)</taxon>
    </lineage>
</organism>
<dbReference type="EMBL" id="LZJS01000176">
    <property type="protein sequence ID" value="OBH51769.1"/>
    <property type="molecule type" value="Genomic_DNA"/>
</dbReference>
<gene>
    <name evidence="1" type="ORF">A5685_15740</name>
</gene>
<evidence type="ECO:0000313" key="1">
    <source>
        <dbReference type="EMBL" id="OBH51769.1"/>
    </source>
</evidence>
<sequence length="93" mass="10488">MQAEDLILVSIDDHVVEPPDMFLRHVPAKYKDEAPIVVNENGIDTWMYQGKPQGVSGLNAVVSWPPEEWAKVGKHIEARMPLRSMSRTRSCTS</sequence>
<evidence type="ECO:0000313" key="2">
    <source>
        <dbReference type="Proteomes" id="UP000093861"/>
    </source>
</evidence>
<accession>A0A1A2RIR6</accession>
<proteinExistence type="predicted"/>